<dbReference type="KEGG" id="lzy:LZ3411_1109"/>
<accession>A0A1Y6JW43</accession>
<protein>
    <submittedName>
        <fullName evidence="2">Integral membrane protein</fullName>
    </submittedName>
</protein>
<keyword evidence="1" id="KW-1133">Transmembrane helix</keyword>
<feature type="transmembrane region" description="Helical" evidence="1">
    <location>
        <begin position="64"/>
        <end position="81"/>
    </location>
</feature>
<evidence type="ECO:0000313" key="2">
    <source>
        <dbReference type="EMBL" id="SMS14159.1"/>
    </source>
</evidence>
<feature type="transmembrane region" description="Helical" evidence="1">
    <location>
        <begin position="87"/>
        <end position="105"/>
    </location>
</feature>
<reference evidence="3" key="1">
    <citation type="submission" date="2017-05" db="EMBL/GenBank/DDBJ databases">
        <authorList>
            <person name="Papadimitriou K."/>
        </authorList>
    </citation>
    <scope>NUCLEOTIDE SEQUENCE [LARGE SCALE GENOMIC DNA]</scope>
    <source>
        <strain evidence="3">ACA-DC 3411</strain>
    </source>
</reference>
<name>A0A1Y6JW43_9LACO</name>
<dbReference type="EMBL" id="LT854705">
    <property type="protein sequence ID" value="SMS14159.1"/>
    <property type="molecule type" value="Genomic_DNA"/>
</dbReference>
<dbReference type="AlphaFoldDB" id="A0A1Y6JW43"/>
<dbReference type="RefSeq" id="WP_087741923.1">
    <property type="nucleotide sequence ID" value="NZ_JBPWQU010000005.1"/>
</dbReference>
<evidence type="ECO:0000256" key="1">
    <source>
        <dbReference type="SAM" id="Phobius"/>
    </source>
</evidence>
<feature type="transmembrane region" description="Helical" evidence="1">
    <location>
        <begin position="37"/>
        <end position="57"/>
    </location>
</feature>
<organism evidence="2 3">
    <name type="scientific">Levilactobacillus zymae</name>
    <dbReference type="NCBI Taxonomy" id="267363"/>
    <lineage>
        <taxon>Bacteria</taxon>
        <taxon>Bacillati</taxon>
        <taxon>Bacillota</taxon>
        <taxon>Bacilli</taxon>
        <taxon>Lactobacillales</taxon>
        <taxon>Lactobacillaceae</taxon>
        <taxon>Levilactobacillus</taxon>
    </lineage>
</organism>
<keyword evidence="1" id="KW-0812">Transmembrane</keyword>
<evidence type="ECO:0000313" key="3">
    <source>
        <dbReference type="Proteomes" id="UP000195412"/>
    </source>
</evidence>
<gene>
    <name evidence="2" type="ORF">LZ3411_1109</name>
</gene>
<sequence length="115" mass="12624">MAFLEKMGWRYWLTGLIMGIVLPALATLLNISTVMRFGGLLLVINGGVAIAVGRLVALKARPMWLLLVLPALYLLGAYGFLPAYTRYFALVYLCVSYLAYGLTATTQTTQSESKN</sequence>
<proteinExistence type="predicted"/>
<keyword evidence="1" id="KW-0472">Membrane</keyword>
<dbReference type="Proteomes" id="UP000195412">
    <property type="component" value="Chromosome I"/>
</dbReference>
<feature type="transmembrane region" description="Helical" evidence="1">
    <location>
        <begin position="12"/>
        <end position="31"/>
    </location>
</feature>